<dbReference type="VEuPathDB" id="FungiDB:Z518_02282"/>
<dbReference type="EMBL" id="KN847476">
    <property type="protein sequence ID" value="KIX07629.1"/>
    <property type="molecule type" value="Genomic_DNA"/>
</dbReference>
<keyword evidence="2" id="KW-1185">Reference proteome</keyword>
<dbReference type="InterPro" id="IPR036188">
    <property type="entry name" value="FAD/NAD-bd_sf"/>
</dbReference>
<name>A0A0D2IP51_9EURO</name>
<dbReference type="Gene3D" id="3.50.50.60">
    <property type="entry name" value="FAD/NAD(P)-binding domain"/>
    <property type="match status" value="1"/>
</dbReference>
<dbReference type="Proteomes" id="UP000053617">
    <property type="component" value="Unassembled WGS sequence"/>
</dbReference>
<accession>A0A0D2IP51</accession>
<gene>
    <name evidence="1" type="ORF">Z518_02282</name>
</gene>
<proteinExistence type="predicted"/>
<dbReference type="STRING" id="1442369.A0A0D2IP51"/>
<evidence type="ECO:0000313" key="2">
    <source>
        <dbReference type="Proteomes" id="UP000053617"/>
    </source>
</evidence>
<dbReference type="HOGENOM" id="CLU_2813787_0_0_1"/>
<dbReference type="GeneID" id="25290353"/>
<dbReference type="AlphaFoldDB" id="A0A0D2IP51"/>
<evidence type="ECO:0008006" key="3">
    <source>
        <dbReference type="Google" id="ProtNLM"/>
    </source>
</evidence>
<dbReference type="RefSeq" id="XP_013274765.1">
    <property type="nucleotide sequence ID" value="XM_013419311.1"/>
</dbReference>
<sequence>MVDSLDLAKAIAGCGGDARQLPATIKRYEKDMLTRGEQFAQKSWKKLEGHFIAHAGEEMAQRVLGKK</sequence>
<protein>
    <recommendedName>
        <fullName evidence="3">FAD-binding domain-containing protein</fullName>
    </recommendedName>
</protein>
<reference evidence="1 2" key="1">
    <citation type="submission" date="2015-01" db="EMBL/GenBank/DDBJ databases">
        <title>The Genome Sequence of Rhinocladiella mackenzie CBS 650.93.</title>
        <authorList>
            <consortium name="The Broad Institute Genomics Platform"/>
            <person name="Cuomo C."/>
            <person name="de Hoog S."/>
            <person name="Gorbushina A."/>
            <person name="Stielow B."/>
            <person name="Teixiera M."/>
            <person name="Abouelleil A."/>
            <person name="Chapman S.B."/>
            <person name="Priest M."/>
            <person name="Young S.K."/>
            <person name="Wortman J."/>
            <person name="Nusbaum C."/>
            <person name="Birren B."/>
        </authorList>
    </citation>
    <scope>NUCLEOTIDE SEQUENCE [LARGE SCALE GENOMIC DNA]</scope>
    <source>
        <strain evidence="1 2">CBS 650.93</strain>
    </source>
</reference>
<organism evidence="1 2">
    <name type="scientific">Rhinocladiella mackenziei CBS 650.93</name>
    <dbReference type="NCBI Taxonomy" id="1442369"/>
    <lineage>
        <taxon>Eukaryota</taxon>
        <taxon>Fungi</taxon>
        <taxon>Dikarya</taxon>
        <taxon>Ascomycota</taxon>
        <taxon>Pezizomycotina</taxon>
        <taxon>Eurotiomycetes</taxon>
        <taxon>Chaetothyriomycetidae</taxon>
        <taxon>Chaetothyriales</taxon>
        <taxon>Herpotrichiellaceae</taxon>
        <taxon>Rhinocladiella</taxon>
    </lineage>
</organism>
<evidence type="ECO:0000313" key="1">
    <source>
        <dbReference type="EMBL" id="KIX07629.1"/>
    </source>
</evidence>